<protein>
    <submittedName>
        <fullName evidence="2">Uncharacterized protein</fullName>
    </submittedName>
</protein>
<feature type="compositionally biased region" description="Basic and acidic residues" evidence="1">
    <location>
        <begin position="208"/>
        <end position="218"/>
    </location>
</feature>
<dbReference type="Proteomes" id="UP001285441">
    <property type="component" value="Unassembled WGS sequence"/>
</dbReference>
<evidence type="ECO:0000256" key="1">
    <source>
        <dbReference type="SAM" id="MobiDB-lite"/>
    </source>
</evidence>
<reference evidence="2" key="1">
    <citation type="journal article" date="2023" name="Mol. Phylogenet. Evol.">
        <title>Genome-scale phylogeny and comparative genomics of the fungal order Sordariales.</title>
        <authorList>
            <person name="Hensen N."/>
            <person name="Bonometti L."/>
            <person name="Westerberg I."/>
            <person name="Brannstrom I.O."/>
            <person name="Guillou S."/>
            <person name="Cros-Aarteil S."/>
            <person name="Calhoun S."/>
            <person name="Haridas S."/>
            <person name="Kuo A."/>
            <person name="Mondo S."/>
            <person name="Pangilinan J."/>
            <person name="Riley R."/>
            <person name="LaButti K."/>
            <person name="Andreopoulos B."/>
            <person name="Lipzen A."/>
            <person name="Chen C."/>
            <person name="Yan M."/>
            <person name="Daum C."/>
            <person name="Ng V."/>
            <person name="Clum A."/>
            <person name="Steindorff A."/>
            <person name="Ohm R.A."/>
            <person name="Martin F."/>
            <person name="Silar P."/>
            <person name="Natvig D.O."/>
            <person name="Lalanne C."/>
            <person name="Gautier V."/>
            <person name="Ament-Velasquez S.L."/>
            <person name="Kruys A."/>
            <person name="Hutchinson M.I."/>
            <person name="Powell A.J."/>
            <person name="Barry K."/>
            <person name="Miller A.N."/>
            <person name="Grigoriev I.V."/>
            <person name="Debuchy R."/>
            <person name="Gladieux P."/>
            <person name="Hiltunen Thoren M."/>
            <person name="Johannesson H."/>
        </authorList>
    </citation>
    <scope>NUCLEOTIDE SEQUENCE</scope>
    <source>
        <strain evidence="2">CBS 232.78</strain>
    </source>
</reference>
<organism evidence="2 3">
    <name type="scientific">Podospora didyma</name>
    <dbReference type="NCBI Taxonomy" id="330526"/>
    <lineage>
        <taxon>Eukaryota</taxon>
        <taxon>Fungi</taxon>
        <taxon>Dikarya</taxon>
        <taxon>Ascomycota</taxon>
        <taxon>Pezizomycotina</taxon>
        <taxon>Sordariomycetes</taxon>
        <taxon>Sordariomycetidae</taxon>
        <taxon>Sordariales</taxon>
        <taxon>Podosporaceae</taxon>
        <taxon>Podospora</taxon>
    </lineage>
</organism>
<feature type="region of interest" description="Disordered" evidence="1">
    <location>
        <begin position="23"/>
        <end position="45"/>
    </location>
</feature>
<sequence>MTFTAGPSGISRSLVLTTGLSSATSPSVLSGSISPTGTTPLTTNTANLSTITSSGIVSGVSDSILRSTTASPPYPAWNSTGSLPFDTTCTETTIPPPHTTPGNHTTTTRHKTTVHMTRTSKHFIPTSSCNETTFVTVVSKVSRVSSRWRNATLETRHSTGTAPVLSTFTMDTSYTIGPESSSSELSSSTTGSPMAFSTASVIDPGRGPLDHHHTHSDLDVAATAGPK</sequence>
<evidence type="ECO:0000313" key="2">
    <source>
        <dbReference type="EMBL" id="KAK3393139.1"/>
    </source>
</evidence>
<dbReference type="AlphaFoldDB" id="A0AAE0P4H6"/>
<gene>
    <name evidence="2" type="ORF">B0H63DRAFT_457512</name>
</gene>
<proteinExistence type="predicted"/>
<keyword evidence="3" id="KW-1185">Reference proteome</keyword>
<accession>A0AAE0P4H6</accession>
<name>A0AAE0P4H6_9PEZI</name>
<evidence type="ECO:0000313" key="3">
    <source>
        <dbReference type="Proteomes" id="UP001285441"/>
    </source>
</evidence>
<feature type="compositionally biased region" description="Low complexity" evidence="1">
    <location>
        <begin position="177"/>
        <end position="193"/>
    </location>
</feature>
<comment type="caution">
    <text evidence="2">The sequence shown here is derived from an EMBL/GenBank/DDBJ whole genome shotgun (WGS) entry which is preliminary data.</text>
</comment>
<feature type="compositionally biased region" description="Low complexity" evidence="1">
    <location>
        <begin position="30"/>
        <end position="45"/>
    </location>
</feature>
<feature type="region of interest" description="Disordered" evidence="1">
    <location>
        <begin position="175"/>
        <end position="227"/>
    </location>
</feature>
<reference evidence="2" key="2">
    <citation type="submission" date="2023-06" db="EMBL/GenBank/DDBJ databases">
        <authorList>
            <consortium name="Lawrence Berkeley National Laboratory"/>
            <person name="Haridas S."/>
            <person name="Hensen N."/>
            <person name="Bonometti L."/>
            <person name="Westerberg I."/>
            <person name="Brannstrom I.O."/>
            <person name="Guillou S."/>
            <person name="Cros-Aarteil S."/>
            <person name="Calhoun S."/>
            <person name="Kuo A."/>
            <person name="Mondo S."/>
            <person name="Pangilinan J."/>
            <person name="Riley R."/>
            <person name="LaButti K."/>
            <person name="Andreopoulos B."/>
            <person name="Lipzen A."/>
            <person name="Chen C."/>
            <person name="Yanf M."/>
            <person name="Daum C."/>
            <person name="Ng V."/>
            <person name="Clum A."/>
            <person name="Steindorff A."/>
            <person name="Ohm R."/>
            <person name="Martin F."/>
            <person name="Silar P."/>
            <person name="Natvig D."/>
            <person name="Lalanne C."/>
            <person name="Gautier V."/>
            <person name="Ament-velasquez S.L."/>
            <person name="Kruys A."/>
            <person name="Hutchinson M.I."/>
            <person name="Powell A.J."/>
            <person name="Barry K."/>
            <person name="Miller A.N."/>
            <person name="Grigoriev I.V."/>
            <person name="Debuchy R."/>
            <person name="Gladieux P."/>
            <person name="Thoren M.H."/>
            <person name="Johannesson H."/>
        </authorList>
    </citation>
    <scope>NUCLEOTIDE SEQUENCE</scope>
    <source>
        <strain evidence="2">CBS 232.78</strain>
    </source>
</reference>
<dbReference type="EMBL" id="JAULSW010000001">
    <property type="protein sequence ID" value="KAK3393139.1"/>
    <property type="molecule type" value="Genomic_DNA"/>
</dbReference>